<dbReference type="Gene3D" id="2.60.200.20">
    <property type="match status" value="1"/>
</dbReference>
<dbReference type="KEGG" id="tasa:A1Q1_08217"/>
<dbReference type="InterPro" id="IPR000253">
    <property type="entry name" value="FHA_dom"/>
</dbReference>
<feature type="compositionally biased region" description="Polar residues" evidence="2">
    <location>
        <begin position="485"/>
        <end position="495"/>
    </location>
</feature>
<sequence length="565" mass="62370">MKMIHLPPGQKVCEMRIRVLTVQIKIGRQTNNKTVPGERNAYFDSKVLSRTHAEIWEQNGKDVKSSNGTFINGVRLSPEGVESDPYELKSEDMVLANYQNDTHNARRGTSLSNSGAAVNPLSHMGPPIMSAGGKSGLNFDDVLHKLQDALNRSKESGQELQGLTTAMTDVQDTLGGGLNGSASQYIPPQFRNPSAEAQAALAGPHGPQAAAFISLQSQITETQASLNLQLDKIRQLEGQIEQQDALKREISVVREQMEESRREMEGILLRSESLDVNDDDDARSVVTVVPGGDSERPPEEEAHDNNLDQVTKVELSNRIQTLETEMAETVQLSKTLQSQHSEALTTVKDLTDRLGKLESGIAERVTTAVEQAEARWEAWRSKFEERWKQERAAWETERDRLRGIVREWEEASRRAAEEEEERVMNEQLSEDDLADEEDPAEDEVDAAELATMDLADSSPRKTTKSRRRRLSTKTALAVRGLRSVANATGSSTPRGNQPAEGAVTEESSKAALNRLRRSSASAPTTVYNEKDSSESGRESADTLRGEKLQEGDADVNAHRNLPPVS</sequence>
<feature type="region of interest" description="Disordered" evidence="2">
    <location>
        <begin position="414"/>
        <end position="565"/>
    </location>
</feature>
<dbReference type="RefSeq" id="XP_014181839.1">
    <property type="nucleotide sequence ID" value="XM_014326364.1"/>
</dbReference>
<dbReference type="GO" id="GO:0005737">
    <property type="term" value="C:cytoplasm"/>
    <property type="evidence" value="ECO:0007669"/>
    <property type="project" value="TreeGrafter"/>
</dbReference>
<dbReference type="OrthoDB" id="687730at2759"/>
<organism evidence="4 5">
    <name type="scientific">Trichosporon asahii var. asahii (strain ATCC 90039 / CBS 2479 / JCM 2466 / KCTC 7840 / NBRC 103889/ NCYC 2677 / UAMH 7654)</name>
    <name type="common">Yeast</name>
    <dbReference type="NCBI Taxonomy" id="1186058"/>
    <lineage>
        <taxon>Eukaryota</taxon>
        <taxon>Fungi</taxon>
        <taxon>Dikarya</taxon>
        <taxon>Basidiomycota</taxon>
        <taxon>Agaricomycotina</taxon>
        <taxon>Tremellomycetes</taxon>
        <taxon>Trichosporonales</taxon>
        <taxon>Trichosporonaceae</taxon>
        <taxon>Trichosporon</taxon>
    </lineage>
</organism>
<dbReference type="Pfam" id="PF00498">
    <property type="entry name" value="FHA"/>
    <property type="match status" value="1"/>
</dbReference>
<dbReference type="PANTHER" id="PTHR15715:SF37">
    <property type="entry name" value="LD47843P"/>
    <property type="match status" value="1"/>
</dbReference>
<feature type="compositionally biased region" description="Acidic residues" evidence="2">
    <location>
        <begin position="428"/>
        <end position="446"/>
    </location>
</feature>
<dbReference type="PANTHER" id="PTHR15715">
    <property type="entry name" value="CENTROSOMAL PROTEIN OF 170 KDA"/>
    <property type="match status" value="1"/>
</dbReference>
<evidence type="ECO:0000256" key="2">
    <source>
        <dbReference type="SAM" id="MobiDB-lite"/>
    </source>
</evidence>
<feature type="compositionally biased region" description="Basic and acidic residues" evidence="2">
    <location>
        <begin position="528"/>
        <end position="550"/>
    </location>
</feature>
<feature type="coiled-coil region" evidence="1">
    <location>
        <begin position="312"/>
        <end position="339"/>
    </location>
</feature>
<evidence type="ECO:0000256" key="1">
    <source>
        <dbReference type="SAM" id="Coils"/>
    </source>
</evidence>
<accession>J4UGQ5</accession>
<feature type="compositionally biased region" description="Basic residues" evidence="2">
    <location>
        <begin position="461"/>
        <end position="471"/>
    </location>
</feature>
<dbReference type="SUPFAM" id="SSF49879">
    <property type="entry name" value="SMAD/FHA domain"/>
    <property type="match status" value="1"/>
</dbReference>
<dbReference type="VEuPathDB" id="FungiDB:A1Q1_08217"/>
<dbReference type="HOGENOM" id="CLU_482485_0_0_1"/>
<dbReference type="EMBL" id="ALBS01000096">
    <property type="protein sequence ID" value="EJT50665.1"/>
    <property type="molecule type" value="Genomic_DNA"/>
</dbReference>
<dbReference type="AlphaFoldDB" id="J4UGQ5"/>
<evidence type="ECO:0000259" key="3">
    <source>
        <dbReference type="PROSITE" id="PS50006"/>
    </source>
</evidence>
<dbReference type="GeneID" id="25991729"/>
<keyword evidence="1" id="KW-0175">Coiled coil</keyword>
<comment type="caution">
    <text evidence="4">The sequence shown here is derived from an EMBL/GenBank/DDBJ whole genome shotgun (WGS) entry which is preliminary data.</text>
</comment>
<dbReference type="InterPro" id="IPR051176">
    <property type="entry name" value="Cent_Immune-Sig_Mod"/>
</dbReference>
<dbReference type="InterPro" id="IPR008984">
    <property type="entry name" value="SMAD_FHA_dom_sf"/>
</dbReference>
<dbReference type="Proteomes" id="UP000002748">
    <property type="component" value="Unassembled WGS sequence"/>
</dbReference>
<name>J4UGQ5_TRIAS</name>
<feature type="coiled-coil region" evidence="1">
    <location>
        <begin position="236"/>
        <end position="263"/>
    </location>
</feature>
<evidence type="ECO:0000313" key="5">
    <source>
        <dbReference type="Proteomes" id="UP000002748"/>
    </source>
</evidence>
<dbReference type="SMART" id="SM00240">
    <property type="entry name" value="FHA"/>
    <property type="match status" value="1"/>
</dbReference>
<proteinExistence type="predicted"/>
<protein>
    <submittedName>
        <fullName evidence="4">Cell cycle arrest in response to pheromone-related protein</fullName>
    </submittedName>
</protein>
<feature type="compositionally biased region" description="Polar residues" evidence="2">
    <location>
        <begin position="518"/>
        <end position="527"/>
    </location>
</feature>
<gene>
    <name evidence="4" type="ORF">A1Q1_08217</name>
</gene>
<feature type="domain" description="FHA" evidence="3">
    <location>
        <begin position="24"/>
        <end position="76"/>
    </location>
</feature>
<reference evidence="4 5" key="1">
    <citation type="journal article" date="2012" name="Eukaryot. Cell">
        <title>Draft genome sequence of CBS 2479, the standard type strain of Trichosporon asahii.</title>
        <authorList>
            <person name="Yang R.Y."/>
            <person name="Li H.T."/>
            <person name="Zhu H."/>
            <person name="Zhou G.P."/>
            <person name="Wang M."/>
            <person name="Wang L."/>
        </authorList>
    </citation>
    <scope>NUCLEOTIDE SEQUENCE [LARGE SCALE GENOMIC DNA]</scope>
    <source>
        <strain evidence="5">ATCC 90039 / CBS 2479 / JCM 2466 / KCTC 7840 / NCYC 2677 / UAMH 7654</strain>
    </source>
</reference>
<evidence type="ECO:0000313" key="4">
    <source>
        <dbReference type="EMBL" id="EJT50665.1"/>
    </source>
</evidence>
<dbReference type="PROSITE" id="PS50006">
    <property type="entry name" value="FHA_DOMAIN"/>
    <property type="match status" value="1"/>
</dbReference>